<protein>
    <recommendedName>
        <fullName evidence="5">BZIP domain-containing protein</fullName>
    </recommendedName>
</protein>
<dbReference type="AlphaFoldDB" id="A0A5N5K5X7"/>
<dbReference type="GO" id="GO:0003700">
    <property type="term" value="F:DNA-binding transcription factor activity"/>
    <property type="evidence" value="ECO:0007669"/>
    <property type="project" value="InterPro"/>
</dbReference>
<accession>A0A5N5K5X7</accession>
<dbReference type="InterPro" id="IPR046347">
    <property type="entry name" value="bZIP_sf"/>
</dbReference>
<evidence type="ECO:0000313" key="3">
    <source>
        <dbReference type="EMBL" id="KAB5526841.1"/>
    </source>
</evidence>
<gene>
    <name evidence="3" type="ORF">DKX38_020688</name>
</gene>
<comment type="caution">
    <text evidence="3">The sequence shown here is derived from an EMBL/GenBank/DDBJ whole genome shotgun (WGS) entry which is preliminary data.</text>
</comment>
<dbReference type="Gene3D" id="1.20.5.170">
    <property type="match status" value="1"/>
</dbReference>
<proteinExistence type="predicted"/>
<dbReference type="Proteomes" id="UP000326939">
    <property type="component" value="Chromosome 14"/>
</dbReference>
<dbReference type="CDD" id="cd14686">
    <property type="entry name" value="bZIP"/>
    <property type="match status" value="1"/>
</dbReference>
<evidence type="ECO:0008006" key="5">
    <source>
        <dbReference type="Google" id="ProtNLM"/>
    </source>
</evidence>
<name>A0A5N5K5X7_9ROSI</name>
<feature type="region of interest" description="Disordered" evidence="2">
    <location>
        <begin position="216"/>
        <end position="241"/>
    </location>
</feature>
<keyword evidence="1" id="KW-0175">Coiled coil</keyword>
<feature type="compositionally biased region" description="Basic and acidic residues" evidence="2">
    <location>
        <begin position="90"/>
        <end position="134"/>
    </location>
</feature>
<feature type="compositionally biased region" description="Polar residues" evidence="2">
    <location>
        <begin position="67"/>
        <end position="76"/>
    </location>
</feature>
<organism evidence="3 4">
    <name type="scientific">Salix brachista</name>
    <dbReference type="NCBI Taxonomy" id="2182728"/>
    <lineage>
        <taxon>Eukaryota</taxon>
        <taxon>Viridiplantae</taxon>
        <taxon>Streptophyta</taxon>
        <taxon>Embryophyta</taxon>
        <taxon>Tracheophyta</taxon>
        <taxon>Spermatophyta</taxon>
        <taxon>Magnoliopsida</taxon>
        <taxon>eudicotyledons</taxon>
        <taxon>Gunneridae</taxon>
        <taxon>Pentapetalae</taxon>
        <taxon>rosids</taxon>
        <taxon>fabids</taxon>
        <taxon>Malpighiales</taxon>
        <taxon>Salicaceae</taxon>
        <taxon>Saliceae</taxon>
        <taxon>Salix</taxon>
    </lineage>
</organism>
<dbReference type="EMBL" id="VDCV01000014">
    <property type="protein sequence ID" value="KAB5526841.1"/>
    <property type="molecule type" value="Genomic_DNA"/>
</dbReference>
<sequence>MASILSPGSGDLGLLDLEQHLSGVCRFDFELKESPPPLLNFLFKQDMEAGRMELDPCGQELRGSTITGEISSVNQRTPPPAQSVKGRVGLNKDQKRAKKREADLRTRQKKKQMEERMRKDLKRQEKCSDELEQENKSLKWKRNQLEVDVKEENWKILNQLQDILVEQNTEINNTGEGSMSHDGLNNQREMNQAPITCNANTIFGENASMNLQTLPRSAQPAESSGLPDNKQARKSIADKKCRDKKKREINGVLERIKELETKNVKLELDNAALNAEAVQLQKTLALLRHISALMTSKNARKNSLLEQVLNDYMMDYLVNLGIASHECHRQETESGLEPPSHD</sequence>
<feature type="region of interest" description="Disordered" evidence="2">
    <location>
        <begin position="67"/>
        <end position="134"/>
    </location>
</feature>
<keyword evidence="4" id="KW-1185">Reference proteome</keyword>
<feature type="coiled-coil region" evidence="1">
    <location>
        <begin position="242"/>
        <end position="283"/>
    </location>
</feature>
<evidence type="ECO:0000256" key="1">
    <source>
        <dbReference type="SAM" id="Coils"/>
    </source>
</evidence>
<evidence type="ECO:0000313" key="4">
    <source>
        <dbReference type="Proteomes" id="UP000326939"/>
    </source>
</evidence>
<evidence type="ECO:0000256" key="2">
    <source>
        <dbReference type="SAM" id="MobiDB-lite"/>
    </source>
</evidence>
<reference evidence="4" key="1">
    <citation type="journal article" date="2019" name="Gigascience">
        <title>De novo genome assembly of the endangered Acer yangbiense, a plant species with extremely small populations endemic to Yunnan Province, China.</title>
        <authorList>
            <person name="Yang J."/>
            <person name="Wariss H.M."/>
            <person name="Tao L."/>
            <person name="Zhang R."/>
            <person name="Yun Q."/>
            <person name="Hollingsworth P."/>
            <person name="Dao Z."/>
            <person name="Luo G."/>
            <person name="Guo H."/>
            <person name="Ma Y."/>
            <person name="Sun W."/>
        </authorList>
    </citation>
    <scope>NUCLEOTIDE SEQUENCE [LARGE SCALE GENOMIC DNA]</scope>
    <source>
        <strain evidence="4">cv. br00</strain>
    </source>
</reference>
<dbReference type="SUPFAM" id="SSF57959">
    <property type="entry name" value="Leucine zipper domain"/>
    <property type="match status" value="1"/>
</dbReference>